<keyword evidence="3" id="KW-1185">Reference proteome</keyword>
<organism evidence="2 3">
    <name type="scientific">Ornithinimicrobium tianjinense</name>
    <dbReference type="NCBI Taxonomy" id="1195761"/>
    <lineage>
        <taxon>Bacteria</taxon>
        <taxon>Bacillati</taxon>
        <taxon>Actinomycetota</taxon>
        <taxon>Actinomycetes</taxon>
        <taxon>Micrococcales</taxon>
        <taxon>Ornithinimicrobiaceae</taxon>
        <taxon>Ornithinimicrobium</taxon>
    </lineage>
</organism>
<comment type="caution">
    <text evidence="2">The sequence shown here is derived from an EMBL/GenBank/DDBJ whole genome shotgun (WGS) entry which is preliminary data.</text>
</comment>
<name>A0A917FA06_9MICO</name>
<evidence type="ECO:0000256" key="1">
    <source>
        <dbReference type="SAM" id="MobiDB-lite"/>
    </source>
</evidence>
<reference evidence="2" key="1">
    <citation type="journal article" date="2014" name="Int. J. Syst. Evol. Microbiol.">
        <title>Complete genome sequence of Corynebacterium casei LMG S-19264T (=DSM 44701T), isolated from a smear-ripened cheese.</title>
        <authorList>
            <consortium name="US DOE Joint Genome Institute (JGI-PGF)"/>
            <person name="Walter F."/>
            <person name="Albersmeier A."/>
            <person name="Kalinowski J."/>
            <person name="Ruckert C."/>
        </authorList>
    </citation>
    <scope>NUCLEOTIDE SEQUENCE</scope>
    <source>
        <strain evidence="2">CGMCC 1.12160</strain>
    </source>
</reference>
<accession>A0A917FA06</accession>
<gene>
    <name evidence="2" type="ORF">GCM10011366_29150</name>
</gene>
<evidence type="ECO:0000313" key="2">
    <source>
        <dbReference type="EMBL" id="GGF59462.1"/>
    </source>
</evidence>
<sequence>MPDCSVVRVTVPLECANRVRVTEPEVLTPPTRVDVWVSSTRGSMYHDHAEWLTRRTRRGEPPVAEVELSSCASDLACTTSLLARSKGSSQPDCDGAAAAIDMLARGPRTHAPNAIRRLRMPGGYRRPGDPREAGRRPHW</sequence>
<feature type="compositionally biased region" description="Basic and acidic residues" evidence="1">
    <location>
        <begin position="126"/>
        <end position="139"/>
    </location>
</feature>
<evidence type="ECO:0000313" key="3">
    <source>
        <dbReference type="Proteomes" id="UP000605670"/>
    </source>
</evidence>
<dbReference type="AlphaFoldDB" id="A0A917FA06"/>
<proteinExistence type="predicted"/>
<dbReference type="EMBL" id="BMEM01000006">
    <property type="protein sequence ID" value="GGF59462.1"/>
    <property type="molecule type" value="Genomic_DNA"/>
</dbReference>
<feature type="region of interest" description="Disordered" evidence="1">
    <location>
        <begin position="118"/>
        <end position="139"/>
    </location>
</feature>
<dbReference type="Proteomes" id="UP000605670">
    <property type="component" value="Unassembled WGS sequence"/>
</dbReference>
<protein>
    <submittedName>
        <fullName evidence="2">Uncharacterized protein</fullName>
    </submittedName>
</protein>
<reference evidence="2" key="2">
    <citation type="submission" date="2020-09" db="EMBL/GenBank/DDBJ databases">
        <authorList>
            <person name="Sun Q."/>
            <person name="Zhou Y."/>
        </authorList>
    </citation>
    <scope>NUCLEOTIDE SEQUENCE</scope>
    <source>
        <strain evidence="2">CGMCC 1.12160</strain>
    </source>
</reference>